<keyword evidence="13" id="KW-0460">Magnesium</keyword>
<dbReference type="EC" id="2.7.13.3" evidence="5"/>
<dbReference type="InterPro" id="IPR050980">
    <property type="entry name" value="2C_sensor_his_kinase"/>
</dbReference>
<evidence type="ECO:0000256" key="9">
    <source>
        <dbReference type="ARBA" id="ARBA00022741"/>
    </source>
</evidence>
<dbReference type="Proteomes" id="UP001209803">
    <property type="component" value="Chromosome"/>
</dbReference>
<dbReference type="Gene3D" id="6.10.340.10">
    <property type="match status" value="1"/>
</dbReference>
<dbReference type="EMBL" id="CP120863">
    <property type="protein sequence ID" value="WFE91352.1"/>
    <property type="molecule type" value="Genomic_DNA"/>
</dbReference>
<dbReference type="InterPro" id="IPR005467">
    <property type="entry name" value="His_kinase_dom"/>
</dbReference>
<dbReference type="SUPFAM" id="SSF47384">
    <property type="entry name" value="Homodimeric domain of signal transducing histidine kinase"/>
    <property type="match status" value="1"/>
</dbReference>
<dbReference type="Pfam" id="PF00512">
    <property type="entry name" value="HisKA"/>
    <property type="match status" value="1"/>
</dbReference>
<dbReference type="Gene3D" id="1.10.287.130">
    <property type="match status" value="1"/>
</dbReference>
<evidence type="ECO:0000256" key="11">
    <source>
        <dbReference type="ARBA" id="ARBA00022801"/>
    </source>
</evidence>
<reference evidence="25 26" key="1">
    <citation type="submission" date="2023-03" db="EMBL/GenBank/DDBJ databases">
        <title>Roseibium porphyridii sp. nov. and Roseibium rhodosorbium sp. nov. isolated from marine algae, Porphyridium cruentum and Rhodosorus marinus, respectively.</title>
        <authorList>
            <person name="Lee M.W."/>
            <person name="Choi B.J."/>
            <person name="Lee J.K."/>
            <person name="Choi D.G."/>
            <person name="Baek J.H."/>
            <person name="Bayburt H."/>
            <person name="Kim J.M."/>
            <person name="Han D.M."/>
            <person name="Kim K.H."/>
            <person name="Jeon C.O."/>
        </authorList>
    </citation>
    <scope>NUCLEOTIDE SEQUENCE [LARGE SCALE GENOMIC DNA]</scope>
    <source>
        <strain evidence="25 26">KMA01</strain>
    </source>
</reference>
<dbReference type="InterPro" id="IPR003594">
    <property type="entry name" value="HATPase_dom"/>
</dbReference>
<feature type="coiled-coil region" evidence="21">
    <location>
        <begin position="331"/>
        <end position="358"/>
    </location>
</feature>
<evidence type="ECO:0000313" key="26">
    <source>
        <dbReference type="Proteomes" id="UP001209803"/>
    </source>
</evidence>
<evidence type="ECO:0000256" key="5">
    <source>
        <dbReference type="ARBA" id="ARBA00012438"/>
    </source>
</evidence>
<evidence type="ECO:0000256" key="17">
    <source>
        <dbReference type="ARBA" id="ARBA00023026"/>
    </source>
</evidence>
<dbReference type="PROSITE" id="PS50885">
    <property type="entry name" value="HAMP"/>
    <property type="match status" value="1"/>
</dbReference>
<dbReference type="Pfam" id="PF02518">
    <property type="entry name" value="HATPase_c"/>
    <property type="match status" value="1"/>
</dbReference>
<keyword evidence="14" id="KW-0904">Protein phosphatase</keyword>
<dbReference type="PROSITE" id="PS50109">
    <property type="entry name" value="HIS_KIN"/>
    <property type="match status" value="1"/>
</dbReference>
<feature type="transmembrane region" description="Helical" evidence="22">
    <location>
        <begin position="217"/>
        <end position="239"/>
    </location>
</feature>
<dbReference type="InterPro" id="IPR003660">
    <property type="entry name" value="HAMP_dom"/>
</dbReference>
<dbReference type="SMART" id="SM00388">
    <property type="entry name" value="HisKA"/>
    <property type="match status" value="1"/>
</dbReference>
<protein>
    <recommendedName>
        <fullName evidence="19">Signal transduction histidine-protein kinase/phosphatase MprB</fullName>
        <ecNumber evidence="5">2.7.13.3</ecNumber>
    </recommendedName>
    <alternativeName>
        <fullName evidence="20">Mycobacterial persistence regulator B</fullName>
    </alternativeName>
</protein>
<evidence type="ECO:0000259" key="23">
    <source>
        <dbReference type="PROSITE" id="PS50109"/>
    </source>
</evidence>
<keyword evidence="11" id="KW-0378">Hydrolase</keyword>
<evidence type="ECO:0000256" key="14">
    <source>
        <dbReference type="ARBA" id="ARBA00022912"/>
    </source>
</evidence>
<keyword evidence="21" id="KW-0175">Coiled coil</keyword>
<dbReference type="RefSeq" id="WP_265683727.1">
    <property type="nucleotide sequence ID" value="NZ_CP120863.1"/>
</dbReference>
<gene>
    <name evidence="25" type="ORF">K1718_08345</name>
</gene>
<evidence type="ECO:0000256" key="4">
    <source>
        <dbReference type="ARBA" id="ARBA00004651"/>
    </source>
</evidence>
<evidence type="ECO:0000256" key="1">
    <source>
        <dbReference type="ARBA" id="ARBA00000085"/>
    </source>
</evidence>
<organism evidence="25 26">
    <name type="scientific">Roseibium porphyridii</name>
    <dbReference type="NCBI Taxonomy" id="2866279"/>
    <lineage>
        <taxon>Bacteria</taxon>
        <taxon>Pseudomonadati</taxon>
        <taxon>Pseudomonadota</taxon>
        <taxon>Alphaproteobacteria</taxon>
        <taxon>Hyphomicrobiales</taxon>
        <taxon>Stappiaceae</taxon>
        <taxon>Roseibium</taxon>
    </lineage>
</organism>
<evidence type="ECO:0000256" key="3">
    <source>
        <dbReference type="ARBA" id="ARBA00001946"/>
    </source>
</evidence>
<keyword evidence="6" id="KW-1003">Cell membrane</keyword>
<feature type="domain" description="HAMP" evidence="24">
    <location>
        <begin position="240"/>
        <end position="294"/>
    </location>
</feature>
<keyword evidence="12" id="KW-0067">ATP-binding</keyword>
<evidence type="ECO:0000256" key="15">
    <source>
        <dbReference type="ARBA" id="ARBA00023012"/>
    </source>
</evidence>
<comment type="subcellular location">
    <subcellularLocation>
        <location evidence="4">Cell membrane</location>
        <topology evidence="4">Multi-pass membrane protein</topology>
    </subcellularLocation>
</comment>
<comment type="catalytic activity">
    <reaction evidence="1">
        <text>ATP + protein L-histidine = ADP + protein N-phospho-L-histidine.</text>
        <dbReference type="EC" id="2.7.13.3"/>
    </reaction>
</comment>
<dbReference type="SUPFAM" id="SSF55874">
    <property type="entry name" value="ATPase domain of HSP90 chaperone/DNA topoisomerase II/histidine kinase"/>
    <property type="match status" value="1"/>
</dbReference>
<evidence type="ECO:0000259" key="24">
    <source>
        <dbReference type="PROSITE" id="PS50885"/>
    </source>
</evidence>
<dbReference type="PRINTS" id="PR00344">
    <property type="entry name" value="BCTRLSENSOR"/>
</dbReference>
<evidence type="ECO:0000256" key="6">
    <source>
        <dbReference type="ARBA" id="ARBA00022475"/>
    </source>
</evidence>
<feature type="domain" description="Histidine kinase" evidence="23">
    <location>
        <begin position="302"/>
        <end position="493"/>
    </location>
</feature>
<comment type="cofactor">
    <cofactor evidence="2">
        <name>Mn(2+)</name>
        <dbReference type="ChEBI" id="CHEBI:29035"/>
    </cofactor>
</comment>
<dbReference type="CDD" id="cd06225">
    <property type="entry name" value="HAMP"/>
    <property type="match status" value="1"/>
</dbReference>
<evidence type="ECO:0000256" key="20">
    <source>
        <dbReference type="ARBA" id="ARBA00041776"/>
    </source>
</evidence>
<dbReference type="CDD" id="cd00075">
    <property type="entry name" value="HATPase"/>
    <property type="match status" value="1"/>
</dbReference>
<keyword evidence="18" id="KW-0464">Manganese</keyword>
<accession>A0ABY8FB14</accession>
<dbReference type="GO" id="GO:0016301">
    <property type="term" value="F:kinase activity"/>
    <property type="evidence" value="ECO:0007669"/>
    <property type="project" value="UniProtKB-KW"/>
</dbReference>
<dbReference type="CDD" id="cd00082">
    <property type="entry name" value="HisKA"/>
    <property type="match status" value="1"/>
</dbReference>
<dbReference type="InterPro" id="IPR036890">
    <property type="entry name" value="HATPase_C_sf"/>
</dbReference>
<dbReference type="InterPro" id="IPR036097">
    <property type="entry name" value="HisK_dim/P_sf"/>
</dbReference>
<evidence type="ECO:0000256" key="22">
    <source>
        <dbReference type="SAM" id="Phobius"/>
    </source>
</evidence>
<keyword evidence="26" id="KW-1185">Reference proteome</keyword>
<evidence type="ECO:0000256" key="7">
    <source>
        <dbReference type="ARBA" id="ARBA00022553"/>
    </source>
</evidence>
<evidence type="ECO:0000256" key="8">
    <source>
        <dbReference type="ARBA" id="ARBA00022679"/>
    </source>
</evidence>
<name>A0ABY8FB14_9HYPH</name>
<evidence type="ECO:0000256" key="12">
    <source>
        <dbReference type="ARBA" id="ARBA00022840"/>
    </source>
</evidence>
<evidence type="ECO:0000256" key="13">
    <source>
        <dbReference type="ARBA" id="ARBA00022842"/>
    </source>
</evidence>
<keyword evidence="15" id="KW-0902">Two-component regulatory system</keyword>
<keyword evidence="22" id="KW-0812">Transmembrane</keyword>
<keyword evidence="22" id="KW-0472">Membrane</keyword>
<dbReference type="Pfam" id="PF00672">
    <property type="entry name" value="HAMP"/>
    <property type="match status" value="1"/>
</dbReference>
<evidence type="ECO:0000256" key="10">
    <source>
        <dbReference type="ARBA" id="ARBA00022777"/>
    </source>
</evidence>
<keyword evidence="8" id="KW-0808">Transferase</keyword>
<dbReference type="PANTHER" id="PTHR44936">
    <property type="entry name" value="SENSOR PROTEIN CREC"/>
    <property type="match status" value="1"/>
</dbReference>
<dbReference type="SMART" id="SM00387">
    <property type="entry name" value="HATPase_c"/>
    <property type="match status" value="1"/>
</dbReference>
<evidence type="ECO:0000256" key="2">
    <source>
        <dbReference type="ARBA" id="ARBA00001936"/>
    </source>
</evidence>
<evidence type="ECO:0000256" key="21">
    <source>
        <dbReference type="SAM" id="Coils"/>
    </source>
</evidence>
<keyword evidence="22" id="KW-1133">Transmembrane helix</keyword>
<dbReference type="Gene3D" id="3.30.565.10">
    <property type="entry name" value="Histidine kinase-like ATPase, C-terminal domain"/>
    <property type="match status" value="1"/>
</dbReference>
<evidence type="ECO:0000256" key="16">
    <source>
        <dbReference type="ARBA" id="ARBA00023016"/>
    </source>
</evidence>
<evidence type="ECO:0000256" key="19">
    <source>
        <dbReference type="ARBA" id="ARBA00040454"/>
    </source>
</evidence>
<keyword evidence="16" id="KW-0346">Stress response</keyword>
<evidence type="ECO:0000313" key="25">
    <source>
        <dbReference type="EMBL" id="WFE91352.1"/>
    </source>
</evidence>
<dbReference type="PANTHER" id="PTHR44936:SF9">
    <property type="entry name" value="SENSOR PROTEIN CREC"/>
    <property type="match status" value="1"/>
</dbReference>
<evidence type="ECO:0000256" key="18">
    <source>
        <dbReference type="ARBA" id="ARBA00023211"/>
    </source>
</evidence>
<keyword evidence="17" id="KW-0843">Virulence</keyword>
<keyword evidence="7" id="KW-0597">Phosphoprotein</keyword>
<dbReference type="InterPro" id="IPR004358">
    <property type="entry name" value="Sig_transdc_His_kin-like_C"/>
</dbReference>
<keyword evidence="10 25" id="KW-0418">Kinase</keyword>
<proteinExistence type="predicted"/>
<dbReference type="InterPro" id="IPR003661">
    <property type="entry name" value="HisK_dim/P_dom"/>
</dbReference>
<comment type="cofactor">
    <cofactor evidence="3">
        <name>Mg(2+)</name>
        <dbReference type="ChEBI" id="CHEBI:18420"/>
    </cofactor>
</comment>
<sequence>MFAVPVSAILILKLGVNRFIHETEQSLIQQGAIYSSAYAAAFEAATRETGGEKMPGYYLPPQKRVFWNASARTFRPLLDLRQDKVLPVRPGAKPVSLAPEHRHRAIAPDLELLSKRAGRTTLSNVLFLDHKGRDLHAGTPEGFAELPEVNKALNGGIGAVLRWRSGAERSSSFIRLNRGTGFRVFVAYPVISENRVIGAVYLSRTPDELGTYLSEEWLSVIVVAAVTAIGATLLGVLLVRQISRPIMDLRNRARALARGDLENLDHLQHYGTRELAQLGDAVVSMARTLSERSTEISTYTTHVTHELKAPVTAIISASELLEESSLPDASRRQLLETLKAQGQRMERLLNQLRDITRLRQQMRGSPAKLADMLPAPSDLHIIATPDDAILPLSLRHGQTVFAHLVQNAVGHGAGQIRIGWQDNVLEILDNGEGIEDKDMSRLTEPFYTTRRDSGGTGLGLSVVNAILERYGTRIEAAPSPEGALFRIAFPVDSQPERQP</sequence>
<keyword evidence="9" id="KW-0547">Nucleotide-binding</keyword>